<name>A0ABS6D4E2_9FIRM</name>
<dbReference type="PANTHER" id="PTHR43383">
    <property type="entry name" value="NODULIN 6"/>
    <property type="match status" value="1"/>
</dbReference>
<dbReference type="RefSeq" id="WP_216241800.1">
    <property type="nucleotide sequence ID" value="NZ_JABACJ020000010.1"/>
</dbReference>
<dbReference type="Proteomes" id="UP000723714">
    <property type="component" value="Unassembled WGS sequence"/>
</dbReference>
<proteinExistence type="predicted"/>
<dbReference type="InterPro" id="IPR006680">
    <property type="entry name" value="Amidohydro-rel"/>
</dbReference>
<gene>
    <name evidence="2" type="ORF">HGO97_011515</name>
</gene>
<dbReference type="PANTHER" id="PTHR43383:SF2">
    <property type="entry name" value="AMIDOHYDROLASE 2 FAMILY PROTEIN"/>
    <property type="match status" value="1"/>
</dbReference>
<reference evidence="2 3" key="1">
    <citation type="submission" date="2021-06" db="EMBL/GenBank/DDBJ databases">
        <title>Faecalicatena sp. nov. isolated from porcine feces.</title>
        <authorList>
            <person name="Oh B.S."/>
            <person name="Lee J.H."/>
        </authorList>
    </citation>
    <scope>NUCLEOTIDE SEQUENCE [LARGE SCALE GENOMIC DNA]</scope>
    <source>
        <strain evidence="2 3">AGMB00832</strain>
    </source>
</reference>
<sequence>MNFSKIPCFDNHAHSVDGKQTTITPFEFLKGYQALKDRTDPPSGDLRDPLYGGFTEELILHTRSTGVVYSTICHLARLFNCEPTLESVIEQRNRYTEQYGIQAYSEMLYKEGNLIGGVLETDNPIGEDVEDKMPEFQVFRLYSFDHQLFRLLKETKSYHELWERFSEDVRKAFLDPHYTGIKCHLSEVFSHSSARPVYSEEAESVFASAKALVRQDLETVYMALLTDTMLLCQELDVPLHIHSGITGHSTYLGEPGIAGQVTVKAGSMFDGEPFALARFLTKPEFRNTKVVFLHAGYPWLRNLSMMAAFFPNVYIDMSCALSWTSLASERTLEELMSYAPFTKIVVGSGQGGIPEKGWMAAKTARNALTAVLNRAVENGFMSEQQAQETAENILYKNAMRLHKHFTV</sequence>
<dbReference type="Pfam" id="PF04909">
    <property type="entry name" value="Amidohydro_2"/>
    <property type="match status" value="1"/>
</dbReference>
<protein>
    <submittedName>
        <fullName evidence="2">Amidohydrolase</fullName>
    </submittedName>
</protein>
<evidence type="ECO:0000313" key="3">
    <source>
        <dbReference type="Proteomes" id="UP000723714"/>
    </source>
</evidence>
<evidence type="ECO:0000259" key="1">
    <source>
        <dbReference type="Pfam" id="PF04909"/>
    </source>
</evidence>
<feature type="domain" description="Amidohydrolase-related" evidence="1">
    <location>
        <begin position="231"/>
        <end position="401"/>
    </location>
</feature>
<organism evidence="2 3">
    <name type="scientific">Faecalicatena faecalis</name>
    <dbReference type="NCBI Taxonomy" id="2726362"/>
    <lineage>
        <taxon>Bacteria</taxon>
        <taxon>Bacillati</taxon>
        <taxon>Bacillota</taxon>
        <taxon>Clostridia</taxon>
        <taxon>Lachnospirales</taxon>
        <taxon>Lachnospiraceae</taxon>
        <taxon>Faecalicatena</taxon>
    </lineage>
</organism>
<comment type="caution">
    <text evidence="2">The sequence shown here is derived from an EMBL/GenBank/DDBJ whole genome shotgun (WGS) entry which is preliminary data.</text>
</comment>
<keyword evidence="3" id="KW-1185">Reference proteome</keyword>
<accession>A0ABS6D4E2</accession>
<evidence type="ECO:0000313" key="2">
    <source>
        <dbReference type="EMBL" id="MBU3876438.1"/>
    </source>
</evidence>
<dbReference type="EMBL" id="JABACJ020000010">
    <property type="protein sequence ID" value="MBU3876438.1"/>
    <property type="molecule type" value="Genomic_DNA"/>
</dbReference>